<feature type="transmembrane region" description="Helical" evidence="7">
    <location>
        <begin position="246"/>
        <end position="266"/>
    </location>
</feature>
<feature type="transmembrane region" description="Helical" evidence="7">
    <location>
        <begin position="146"/>
        <end position="167"/>
    </location>
</feature>
<feature type="transmembrane region" description="Helical" evidence="7">
    <location>
        <begin position="330"/>
        <end position="352"/>
    </location>
</feature>
<dbReference type="Gene3D" id="1.20.1560.10">
    <property type="entry name" value="ABC transporter type 1, transmembrane domain"/>
    <property type="match status" value="1"/>
</dbReference>
<keyword evidence="6 7" id="KW-0472">Membrane</keyword>
<keyword evidence="5 7" id="KW-1133">Transmembrane helix</keyword>
<dbReference type="Proteomes" id="UP000078560">
    <property type="component" value="Unassembled WGS sequence"/>
</dbReference>
<evidence type="ECO:0000259" key="9">
    <source>
        <dbReference type="PROSITE" id="PS50929"/>
    </source>
</evidence>
<evidence type="ECO:0000256" key="6">
    <source>
        <dbReference type="ARBA" id="ARBA00023136"/>
    </source>
</evidence>
<dbReference type="EMBL" id="FLQU01000460">
    <property type="protein sequence ID" value="SBS85929.1"/>
    <property type="molecule type" value="Genomic_DNA"/>
</dbReference>
<proteinExistence type="predicted"/>
<dbReference type="InterPro" id="IPR027417">
    <property type="entry name" value="P-loop_NTPase"/>
</dbReference>
<dbReference type="InterPro" id="IPR036640">
    <property type="entry name" value="ABC1_TM_sf"/>
</dbReference>
<feature type="domain" description="ABC transporter" evidence="8">
    <location>
        <begin position="495"/>
        <end position="874"/>
    </location>
</feature>
<dbReference type="InterPro" id="IPR039421">
    <property type="entry name" value="Type_1_exporter"/>
</dbReference>
<evidence type="ECO:0000256" key="2">
    <source>
        <dbReference type="ARBA" id="ARBA00022692"/>
    </source>
</evidence>
<evidence type="ECO:0000256" key="4">
    <source>
        <dbReference type="ARBA" id="ARBA00022840"/>
    </source>
</evidence>
<dbReference type="AlphaFoldDB" id="A0A1A8WTJ2"/>
<protein>
    <submittedName>
        <fullName evidence="11">ABC transporter B family member 5, putative (ABCB5)</fullName>
    </submittedName>
</protein>
<evidence type="ECO:0000256" key="1">
    <source>
        <dbReference type="ARBA" id="ARBA00004141"/>
    </source>
</evidence>
<feature type="transmembrane region" description="Helical" evidence="7">
    <location>
        <begin position="364"/>
        <end position="382"/>
    </location>
</feature>
<dbReference type="PROSITE" id="PS50893">
    <property type="entry name" value="ABC_TRANSPORTER_2"/>
    <property type="match status" value="1"/>
</dbReference>
<sequence length="877" mass="100910">MGNALCKCREAKVSFGSFGNFGSLGSFGIFGSLGSLGIFGSLGNWFKGIWNNIFQRDEKSKEVEKKNYLIRAVKDMTRKEKILLGIAIIFLGINAFTNLSYPKIMGECVEGDNLKYSKKSLFFLTIFQKIHFLKKYQLKSNKSVNVIFHFFPYFLFGGLASYFRVYFTNKCIQNMDHRLKRQVHNKIIKENDEEFKKCKSTDYLVNCIFNEIKYSSKELITSITQGLRYVNSIIGGITSMTIISPYLTKFCIILVPTYGFFVLAILKKLKNIKMYVANTEEKQMARLSDTLQKKNVISLFANEYYENSNFSKYLKLVEKLNEKYVNCESLFYSFLNIGTNIVICSILTFGKIELNKNNITHGQLVSFIAYSSLLGLGIVGILKLKKDINILYLSLKKIYEILDFTPIPRVIHISNESSNVENLSISDHNQMEQRCYHMEKNFKVNDEVTEESFQSNIDTSFSVDYYINKEEECNMLRQNVLCKNNNISLNISGKIKFENVNFSYDNYSENKKKEVLKNINFEINQKEKVAIVGKSGSGKSTLWKLLTREYDYEGNIYVDNYNIKCINKTYFKKNIISISEQECCILNRSLYENLIYALLPVKIRNEVTVSKTIVDNIDTNCDIMKRILSHCAVGKNQINVNTFNIPTEKEKISLILQNCDFRDDQCGILPHLKDKCISFLNTTISEDIYFDQQEKKWIDKKIKDILTNGNRTNDVNSISIKMPTEQESGNISLLKKYGDKVNVINSTVDILCEELDLNNFIQSMPEHVHTNVQNNSMSSGQKQRISLIRSLMKDTPIYVFDEITSFLDEANVDKLYNLISTLIPNKTIIYITHSAKILNQMDKIILVNNGEISAVGTYDQVRNHPTFLATFSSQTNE</sequence>
<evidence type="ECO:0000256" key="7">
    <source>
        <dbReference type="SAM" id="Phobius"/>
    </source>
</evidence>
<evidence type="ECO:0000256" key="5">
    <source>
        <dbReference type="ARBA" id="ARBA00022989"/>
    </source>
</evidence>
<dbReference type="PROSITE" id="PS00211">
    <property type="entry name" value="ABC_TRANSPORTER_1"/>
    <property type="match status" value="1"/>
</dbReference>
<dbReference type="PANTHER" id="PTHR43394:SF1">
    <property type="entry name" value="ATP-BINDING CASSETTE SUB-FAMILY B MEMBER 10, MITOCHONDRIAL"/>
    <property type="match status" value="1"/>
</dbReference>
<evidence type="ECO:0000256" key="3">
    <source>
        <dbReference type="ARBA" id="ARBA00022741"/>
    </source>
</evidence>
<evidence type="ECO:0000259" key="8">
    <source>
        <dbReference type="PROSITE" id="PS50893"/>
    </source>
</evidence>
<dbReference type="InterPro" id="IPR003593">
    <property type="entry name" value="AAA+_ATPase"/>
</dbReference>
<dbReference type="GO" id="GO:0005524">
    <property type="term" value="F:ATP binding"/>
    <property type="evidence" value="ECO:0007669"/>
    <property type="project" value="UniProtKB-KW"/>
</dbReference>
<dbReference type="InterPro" id="IPR011527">
    <property type="entry name" value="ABC1_TM_dom"/>
</dbReference>
<dbReference type="GO" id="GO:0016887">
    <property type="term" value="F:ATP hydrolysis activity"/>
    <property type="evidence" value="ECO:0007669"/>
    <property type="project" value="InterPro"/>
</dbReference>
<evidence type="ECO:0000313" key="13">
    <source>
        <dbReference type="Proteomes" id="UP000078560"/>
    </source>
</evidence>
<dbReference type="Pfam" id="PF00664">
    <property type="entry name" value="ABC_membrane"/>
    <property type="match status" value="1"/>
</dbReference>
<name>A0A1A8WTJ2_PLAOA</name>
<keyword evidence="3" id="KW-0547">Nucleotide-binding</keyword>
<dbReference type="SUPFAM" id="SSF52540">
    <property type="entry name" value="P-loop containing nucleoside triphosphate hydrolases"/>
    <property type="match status" value="1"/>
</dbReference>
<dbReference type="GO" id="GO:0016020">
    <property type="term" value="C:membrane"/>
    <property type="evidence" value="ECO:0007669"/>
    <property type="project" value="UniProtKB-SubCell"/>
</dbReference>
<dbReference type="SMART" id="SM00382">
    <property type="entry name" value="AAA"/>
    <property type="match status" value="1"/>
</dbReference>
<dbReference type="PANTHER" id="PTHR43394">
    <property type="entry name" value="ATP-DEPENDENT PERMEASE MDL1, MITOCHONDRIAL"/>
    <property type="match status" value="1"/>
</dbReference>
<reference evidence="11" key="2">
    <citation type="submission" date="2016-05" db="EMBL/GenBank/DDBJ databases">
        <authorList>
            <person name="Lavstsen T."/>
            <person name="Jespersen J.S."/>
        </authorList>
    </citation>
    <scope>NUCLEOTIDE SEQUENCE [LARGE SCALE GENOMIC DNA]</scope>
</reference>
<evidence type="ECO:0000313" key="12">
    <source>
        <dbReference type="Proteomes" id="UP000078546"/>
    </source>
</evidence>
<dbReference type="Gene3D" id="3.40.50.300">
    <property type="entry name" value="P-loop containing nucleotide triphosphate hydrolases"/>
    <property type="match status" value="2"/>
</dbReference>
<keyword evidence="4" id="KW-0067">ATP-binding</keyword>
<comment type="subcellular location">
    <subcellularLocation>
        <location evidence="1">Membrane</location>
        <topology evidence="1">Multi-pass membrane protein</topology>
    </subcellularLocation>
</comment>
<keyword evidence="2 7" id="KW-0812">Transmembrane</keyword>
<accession>A0A1A8WTJ2</accession>
<dbReference type="Pfam" id="PF00005">
    <property type="entry name" value="ABC_tran"/>
    <property type="match status" value="2"/>
</dbReference>
<evidence type="ECO:0000313" key="10">
    <source>
        <dbReference type="EMBL" id="SBS85929.1"/>
    </source>
</evidence>
<dbReference type="SUPFAM" id="SSF90123">
    <property type="entry name" value="ABC transporter transmembrane region"/>
    <property type="match status" value="1"/>
</dbReference>
<dbReference type="Proteomes" id="UP000078546">
    <property type="component" value="Unassembled WGS sequence"/>
</dbReference>
<evidence type="ECO:0000313" key="11">
    <source>
        <dbReference type="EMBL" id="SBS96223.1"/>
    </source>
</evidence>
<dbReference type="EMBL" id="FLQV01000578">
    <property type="protein sequence ID" value="SBS96223.1"/>
    <property type="molecule type" value="Genomic_DNA"/>
</dbReference>
<gene>
    <name evidence="11" type="ORF">POVCU1_031430</name>
    <name evidence="10" type="ORF">POVCU2_0034250</name>
</gene>
<dbReference type="InterPro" id="IPR017871">
    <property type="entry name" value="ABC_transporter-like_CS"/>
</dbReference>
<feature type="transmembrane region" description="Helical" evidence="7">
    <location>
        <begin position="24"/>
        <end position="46"/>
    </location>
</feature>
<dbReference type="InterPro" id="IPR003439">
    <property type="entry name" value="ABC_transporter-like_ATP-bd"/>
</dbReference>
<organism evidence="11 12">
    <name type="scientific">Plasmodium ovale curtisi</name>
    <dbReference type="NCBI Taxonomy" id="864141"/>
    <lineage>
        <taxon>Eukaryota</taxon>
        <taxon>Sar</taxon>
        <taxon>Alveolata</taxon>
        <taxon>Apicomplexa</taxon>
        <taxon>Aconoidasida</taxon>
        <taxon>Haemosporida</taxon>
        <taxon>Plasmodiidae</taxon>
        <taxon>Plasmodium</taxon>
        <taxon>Plasmodium (Plasmodium)</taxon>
    </lineage>
</organism>
<dbReference type="PROSITE" id="PS50929">
    <property type="entry name" value="ABC_TM1F"/>
    <property type="match status" value="1"/>
</dbReference>
<dbReference type="VEuPathDB" id="PlasmoDB:PocGH01_12023200"/>
<reference evidence="12 13" key="1">
    <citation type="submission" date="2016-05" db="EMBL/GenBank/DDBJ databases">
        <authorList>
            <person name="Naeem Raeece"/>
        </authorList>
    </citation>
    <scope>NUCLEOTIDE SEQUENCE [LARGE SCALE GENOMIC DNA]</scope>
</reference>
<dbReference type="GO" id="GO:0015421">
    <property type="term" value="F:ABC-type oligopeptide transporter activity"/>
    <property type="evidence" value="ECO:0007669"/>
    <property type="project" value="TreeGrafter"/>
</dbReference>
<feature type="domain" description="ABC transmembrane type-1" evidence="9">
    <location>
        <begin position="86"/>
        <end position="374"/>
    </location>
</feature>
<feature type="transmembrane region" description="Helical" evidence="7">
    <location>
        <begin position="82"/>
        <end position="101"/>
    </location>
</feature>